<comment type="caution">
    <text evidence="11">The sequence shown here is derived from an EMBL/GenBank/DDBJ whole genome shotgun (WGS) entry which is preliminary data.</text>
</comment>
<evidence type="ECO:0000256" key="7">
    <source>
        <dbReference type="ARBA" id="ARBA00054331"/>
    </source>
</evidence>
<evidence type="ECO:0000256" key="8">
    <source>
        <dbReference type="SAM" id="MobiDB-lite"/>
    </source>
</evidence>
<evidence type="ECO:0000259" key="10">
    <source>
        <dbReference type="Pfam" id="PF24566"/>
    </source>
</evidence>
<sequence length="992" mass="113923">MDTNKNSLITRLLCLGPIEAKEDIDEKNERCYAFVQNLIGGHSESEAHDALTATVCKSQIAHDEVCIGLVIGMLVDQQNCQRYYRDLTYVNRDGLSCAITLLNAIILERYTKLSETTRTQLQWLLREMIKNSTNGADTLVHNILRQIAGGDISPKNIWLAESLLDMLIENRLWLEKYTLLLTTVVYTYLRLIVDHSSTMHANLRQKEIDFCISLLREKFMECVHIGRDLVRLLQNVARIPEFEQLWKDIYDNPTSLSPSFQGVLQIMQTRTSRKYLQCRLTPDMEKKIVYLTSQVKFGQQKRYQDWFQRQYLSTPESQSLRCDLIRFICGVIHPSNEVLCSEIIPRWAVIGWILSSCTSSVAASNAKLSLFYDWLFYDPEKDNIMNIEPAILVMFHSLRSHPVITVTLLDFLCRIMTNFYPALTAQIKQGINTSFHQILEKRVLSSLSPLIESPKLDRELRLLIRECFPEFCSPSNDLTNNSDIMIGRETPDIIIDATNTNHNNGSEAEPRFSDDEIEIISPKKVKSNNCSERSLNYFPPKIDFFSVVEQFSDEIKNCLLTLFSEKDNEIRCEVMEKFLQAVSQEEDFEQEAPSNLASCLVFALQEDFSRPVFPDTSPLDDEAFEESIGTPLFVMFRNLCQTPEEDPNRVPILNILSEMALHRKSIGYLLLYFMKVSKSQDSRMSAYREYAKGVGKDLSTAILSDMRVCQEEDVKTLCFLVPDIYTYFNSIVINNAEFLNLIVSCIDSTQLQDLICHILQGNMSMFKKDTFLSILNASLEWETFEQYCLWQLIAAHNIQVENVLPVLPKLEFQTHAEALTNILLLLKRQEPTADIMKHIISRDVKESDNFVVSVLKYWTQEHSEKLADLINVHLVKTNSTGKRKRQTGNKGQLTNSAEQLLLHLDQLRQKSKQPTCKHCIFNQEPIQSALNYVQSLCTDSQKTKFSDLFALAEDEPKPSVKKGKANNKNRGKSRHVELDSNSDTDASEFRLV</sequence>
<feature type="compositionally biased region" description="Basic residues" evidence="8">
    <location>
        <begin position="959"/>
        <end position="973"/>
    </location>
</feature>
<dbReference type="EMBL" id="NCKV01001215">
    <property type="protein sequence ID" value="RWS28789.1"/>
    <property type="molecule type" value="Genomic_DNA"/>
</dbReference>
<keyword evidence="5" id="KW-0539">Nucleus</keyword>
<evidence type="ECO:0000313" key="11">
    <source>
        <dbReference type="EMBL" id="RWS28789.1"/>
    </source>
</evidence>
<reference evidence="11 12" key="1">
    <citation type="journal article" date="2018" name="Gigascience">
        <title>Genomes of trombidid mites reveal novel predicted allergens and laterally-transferred genes associated with secondary metabolism.</title>
        <authorList>
            <person name="Dong X."/>
            <person name="Chaisiri K."/>
            <person name="Xia D."/>
            <person name="Armstrong S.D."/>
            <person name="Fang Y."/>
            <person name="Donnelly M.J."/>
            <person name="Kadowaki T."/>
            <person name="McGarry J.W."/>
            <person name="Darby A.C."/>
            <person name="Makepeace B.L."/>
        </authorList>
    </citation>
    <scope>NUCLEOTIDE SEQUENCE [LARGE SCALE GENOMIC DNA]</scope>
    <source>
        <strain evidence="11">UoL-UT</strain>
    </source>
</reference>
<feature type="region of interest" description="Disordered" evidence="8">
    <location>
        <begin position="956"/>
        <end position="992"/>
    </location>
</feature>
<comment type="function">
    <text evidence="7">Component of the integrator complex, a multiprotein complex that terminates RNA polymerase II (Pol II) transcription in the promoter-proximal region of genes. The integrator complex provides a quality checkpoint during transcription elongation by driving premature transcription termination of transcripts that are unfavorably configured for transcriptional elongation: the complex terminates transcription by (1) catalyzing dephosphorylation of the C-terminal domain (CTD) of Pol II subunit Polr2A/Rbp1 and Spt5, and (2) degrading the exiting nascent RNA transcript via endonuclease activity. The integrator complex is also involved in the 3'-end processing of the U7 snRNA, and also the spliceosomal snRNAs U1, U2, U4 and U5.</text>
</comment>
<feature type="domain" description="Integrator complex subunit 3 N-terminal" evidence="9">
    <location>
        <begin position="61"/>
        <end position="465"/>
    </location>
</feature>
<organism evidence="11 12">
    <name type="scientific">Leptotrombidium deliense</name>
    <dbReference type="NCBI Taxonomy" id="299467"/>
    <lineage>
        <taxon>Eukaryota</taxon>
        <taxon>Metazoa</taxon>
        <taxon>Ecdysozoa</taxon>
        <taxon>Arthropoda</taxon>
        <taxon>Chelicerata</taxon>
        <taxon>Arachnida</taxon>
        <taxon>Acari</taxon>
        <taxon>Acariformes</taxon>
        <taxon>Trombidiformes</taxon>
        <taxon>Prostigmata</taxon>
        <taxon>Anystina</taxon>
        <taxon>Parasitengona</taxon>
        <taxon>Trombiculoidea</taxon>
        <taxon>Trombiculidae</taxon>
        <taxon>Leptotrombidium</taxon>
    </lineage>
</organism>
<keyword evidence="4" id="KW-0963">Cytoplasm</keyword>
<dbReference type="InterPro" id="IPR019333">
    <property type="entry name" value="INTS3_N"/>
</dbReference>
<comment type="subcellular location">
    <subcellularLocation>
        <location evidence="2">Cytoplasm</location>
    </subcellularLocation>
    <subcellularLocation>
        <location evidence="1">Nucleus</location>
    </subcellularLocation>
</comment>
<evidence type="ECO:0000256" key="1">
    <source>
        <dbReference type="ARBA" id="ARBA00004123"/>
    </source>
</evidence>
<dbReference type="GO" id="GO:0005634">
    <property type="term" value="C:nucleus"/>
    <property type="evidence" value="ECO:0007669"/>
    <property type="project" value="UniProtKB-SubCell"/>
</dbReference>
<comment type="similarity">
    <text evidence="3">Belongs to the Integrator subunit 3 family.</text>
</comment>
<protein>
    <recommendedName>
        <fullName evidence="6">SOSS complex subunit A homolog</fullName>
    </recommendedName>
</protein>
<dbReference type="InterPro" id="IPR045334">
    <property type="entry name" value="INTS3"/>
</dbReference>
<evidence type="ECO:0000256" key="4">
    <source>
        <dbReference type="ARBA" id="ARBA00022490"/>
    </source>
</evidence>
<dbReference type="Pfam" id="PF10189">
    <property type="entry name" value="Ints3_N"/>
    <property type="match status" value="1"/>
</dbReference>
<accession>A0A443SMN7</accession>
<evidence type="ECO:0000256" key="5">
    <source>
        <dbReference type="ARBA" id="ARBA00023242"/>
    </source>
</evidence>
<dbReference type="GO" id="GO:0005737">
    <property type="term" value="C:cytoplasm"/>
    <property type="evidence" value="ECO:0007669"/>
    <property type="project" value="UniProtKB-SubCell"/>
</dbReference>
<keyword evidence="12" id="KW-1185">Reference proteome</keyword>
<dbReference type="OrthoDB" id="2021145at2759"/>
<dbReference type="AlphaFoldDB" id="A0A443SMN7"/>
<dbReference type="VEuPathDB" id="VectorBase:LDEU003254"/>
<evidence type="ECO:0000313" key="12">
    <source>
        <dbReference type="Proteomes" id="UP000288716"/>
    </source>
</evidence>
<feature type="domain" description="Ints3-like C-terminal" evidence="10">
    <location>
        <begin position="559"/>
        <end position="952"/>
    </location>
</feature>
<dbReference type="PANTHER" id="PTHR13587:SF7">
    <property type="entry name" value="INTEGRATOR COMPLEX SUBUNIT 3"/>
    <property type="match status" value="1"/>
</dbReference>
<dbReference type="Pfam" id="PF24566">
    <property type="entry name" value="HEAT_Ints3_C"/>
    <property type="match status" value="1"/>
</dbReference>
<evidence type="ECO:0000256" key="2">
    <source>
        <dbReference type="ARBA" id="ARBA00004496"/>
    </source>
</evidence>
<dbReference type="PANTHER" id="PTHR13587">
    <property type="entry name" value="INTEGRATOR COMPLEX SUBUNIT 3"/>
    <property type="match status" value="1"/>
</dbReference>
<dbReference type="Proteomes" id="UP000288716">
    <property type="component" value="Unassembled WGS sequence"/>
</dbReference>
<evidence type="ECO:0000256" key="3">
    <source>
        <dbReference type="ARBA" id="ARBA00006130"/>
    </source>
</evidence>
<evidence type="ECO:0000259" key="9">
    <source>
        <dbReference type="Pfam" id="PF10189"/>
    </source>
</evidence>
<evidence type="ECO:0000256" key="6">
    <source>
        <dbReference type="ARBA" id="ARBA00032741"/>
    </source>
</evidence>
<proteinExistence type="inferred from homology"/>
<dbReference type="InterPro" id="IPR056518">
    <property type="entry name" value="HEAT_Ints3_C"/>
</dbReference>
<gene>
    <name evidence="11" type="ORF">B4U80_05559</name>
</gene>
<name>A0A443SMN7_9ACAR</name>
<dbReference type="STRING" id="299467.A0A443SMN7"/>